<feature type="transmembrane region" description="Helical" evidence="8">
    <location>
        <begin position="265"/>
        <end position="285"/>
    </location>
</feature>
<keyword evidence="10" id="KW-0808">Transferase</keyword>
<feature type="transmembrane region" description="Helical" evidence="8">
    <location>
        <begin position="80"/>
        <end position="103"/>
    </location>
</feature>
<comment type="subcellular location">
    <subcellularLocation>
        <location evidence="1">Cell membrane</location>
        <topology evidence="1">Multi-pass membrane protein</topology>
    </subcellularLocation>
</comment>
<comment type="similarity">
    <text evidence="2">Belongs to the acyltransferase 3 family.</text>
</comment>
<proteinExistence type="inferred from homology"/>
<keyword evidence="6 8" id="KW-0472">Membrane</keyword>
<comment type="caution">
    <text evidence="10">The sequence shown here is derived from an EMBL/GenBank/DDBJ whole genome shotgun (WGS) entry which is preliminary data.</text>
</comment>
<sequence>MPDSRLAWVDAAKGLSILLVVVHHTVTYLQMAGLAPAAVVVGNEALASLRMPLFFLAAGLFVAGPLAAPWRSLLHKRVAFFLYLYLLWTLIRFTFFATLVPPAVDPNDSANPESLIWALLLPGPSMWFLYALALFSVIGKLARRVPAAVQLGLSGVLSALTGAGLLEFDSRWAYMARFLFFFLLGWHAKVLIERLARSTSLLKVVAAAGACVLCAVGAVALQARPLPGVALALNCVAVVFGVLFTAWICRYRIGLPLVQLGQQTLPVYLVHMLWLAAIMTGLRHVEVSPVVGYVLPIVLAVLLVALSLLTHRVLVVLGATALFALPSALAARTRSPRHRMPAQRGESSRQPAVVREPAPALIAARHRRPESSPGRPGR</sequence>
<accession>A0ABW4FPA4</accession>
<evidence type="ECO:0000256" key="5">
    <source>
        <dbReference type="ARBA" id="ARBA00022989"/>
    </source>
</evidence>
<dbReference type="EMBL" id="JBHUCP010000018">
    <property type="protein sequence ID" value="MFD1532435.1"/>
    <property type="molecule type" value="Genomic_DNA"/>
</dbReference>
<evidence type="ECO:0000256" key="2">
    <source>
        <dbReference type="ARBA" id="ARBA00007400"/>
    </source>
</evidence>
<gene>
    <name evidence="10" type="ORF">ACFSCY_23705</name>
</gene>
<feature type="transmembrane region" description="Helical" evidence="8">
    <location>
        <begin position="172"/>
        <end position="192"/>
    </location>
</feature>
<reference evidence="11" key="1">
    <citation type="journal article" date="2019" name="Int. J. Syst. Evol. Microbiol.">
        <title>The Global Catalogue of Microorganisms (GCM) 10K type strain sequencing project: providing services to taxonomists for standard genome sequencing and annotation.</title>
        <authorList>
            <consortium name="The Broad Institute Genomics Platform"/>
            <consortium name="The Broad Institute Genome Sequencing Center for Infectious Disease"/>
            <person name="Wu L."/>
            <person name="Ma J."/>
        </authorList>
    </citation>
    <scope>NUCLEOTIDE SEQUENCE [LARGE SCALE GENOMIC DNA]</scope>
    <source>
        <strain evidence="11">JCM 12165</strain>
    </source>
</reference>
<evidence type="ECO:0000256" key="3">
    <source>
        <dbReference type="ARBA" id="ARBA00022475"/>
    </source>
</evidence>
<feature type="transmembrane region" description="Helical" evidence="8">
    <location>
        <begin position="147"/>
        <end position="166"/>
    </location>
</feature>
<name>A0ABW4FPA4_9PSEU</name>
<feature type="transmembrane region" description="Helical" evidence="8">
    <location>
        <begin position="229"/>
        <end position="253"/>
    </location>
</feature>
<feature type="domain" description="Acyltransferase 3" evidence="9">
    <location>
        <begin position="7"/>
        <end position="305"/>
    </location>
</feature>
<dbReference type="PANTHER" id="PTHR40074">
    <property type="entry name" value="O-ACETYLTRANSFERASE WECH"/>
    <property type="match status" value="1"/>
</dbReference>
<evidence type="ECO:0000313" key="10">
    <source>
        <dbReference type="EMBL" id="MFD1532435.1"/>
    </source>
</evidence>
<evidence type="ECO:0000256" key="6">
    <source>
        <dbReference type="ARBA" id="ARBA00023136"/>
    </source>
</evidence>
<feature type="transmembrane region" description="Helical" evidence="8">
    <location>
        <begin position="12"/>
        <end position="31"/>
    </location>
</feature>
<feature type="region of interest" description="Disordered" evidence="7">
    <location>
        <begin position="334"/>
        <end position="355"/>
    </location>
</feature>
<keyword evidence="10" id="KW-0012">Acyltransferase</keyword>
<evidence type="ECO:0000259" key="9">
    <source>
        <dbReference type="Pfam" id="PF01757"/>
    </source>
</evidence>
<dbReference type="GO" id="GO:0016746">
    <property type="term" value="F:acyltransferase activity"/>
    <property type="evidence" value="ECO:0007669"/>
    <property type="project" value="UniProtKB-KW"/>
</dbReference>
<dbReference type="Pfam" id="PF01757">
    <property type="entry name" value="Acyl_transf_3"/>
    <property type="match status" value="1"/>
</dbReference>
<dbReference type="PANTHER" id="PTHR40074:SF4">
    <property type="entry name" value="INNER MEMBRANE PROTEIN YCFT"/>
    <property type="match status" value="1"/>
</dbReference>
<dbReference type="InterPro" id="IPR002656">
    <property type="entry name" value="Acyl_transf_3_dom"/>
</dbReference>
<evidence type="ECO:0000256" key="7">
    <source>
        <dbReference type="SAM" id="MobiDB-lite"/>
    </source>
</evidence>
<keyword evidence="4 8" id="KW-0812">Transmembrane</keyword>
<feature type="transmembrane region" description="Helical" evidence="8">
    <location>
        <begin position="51"/>
        <end position="68"/>
    </location>
</feature>
<dbReference type="RefSeq" id="WP_343986498.1">
    <property type="nucleotide sequence ID" value="NZ_BAAAJG010000027.1"/>
</dbReference>
<feature type="transmembrane region" description="Helical" evidence="8">
    <location>
        <begin position="115"/>
        <end position="135"/>
    </location>
</feature>
<feature type="transmembrane region" description="Helical" evidence="8">
    <location>
        <begin position="204"/>
        <end position="223"/>
    </location>
</feature>
<keyword evidence="3" id="KW-1003">Cell membrane</keyword>
<evidence type="ECO:0000256" key="1">
    <source>
        <dbReference type="ARBA" id="ARBA00004651"/>
    </source>
</evidence>
<evidence type="ECO:0000256" key="4">
    <source>
        <dbReference type="ARBA" id="ARBA00022692"/>
    </source>
</evidence>
<protein>
    <submittedName>
        <fullName evidence="10">Acyltransferase family protein</fullName>
    </submittedName>
</protein>
<evidence type="ECO:0000313" key="11">
    <source>
        <dbReference type="Proteomes" id="UP001597145"/>
    </source>
</evidence>
<keyword evidence="5 8" id="KW-1133">Transmembrane helix</keyword>
<organism evidence="10 11">
    <name type="scientific">Pseudonocardia aurantiaca</name>
    <dbReference type="NCBI Taxonomy" id="75290"/>
    <lineage>
        <taxon>Bacteria</taxon>
        <taxon>Bacillati</taxon>
        <taxon>Actinomycetota</taxon>
        <taxon>Actinomycetes</taxon>
        <taxon>Pseudonocardiales</taxon>
        <taxon>Pseudonocardiaceae</taxon>
        <taxon>Pseudonocardia</taxon>
    </lineage>
</organism>
<evidence type="ECO:0000256" key="8">
    <source>
        <dbReference type="SAM" id="Phobius"/>
    </source>
</evidence>
<feature type="transmembrane region" description="Helical" evidence="8">
    <location>
        <begin position="297"/>
        <end position="330"/>
    </location>
</feature>
<keyword evidence="11" id="KW-1185">Reference proteome</keyword>
<dbReference type="Proteomes" id="UP001597145">
    <property type="component" value="Unassembled WGS sequence"/>
</dbReference>